<accession>A0AAE1MZQ9</accession>
<evidence type="ECO:0000256" key="7">
    <source>
        <dbReference type="SAM" id="MobiDB-lite"/>
    </source>
</evidence>
<dbReference type="GO" id="GO:0005524">
    <property type="term" value="F:ATP binding"/>
    <property type="evidence" value="ECO:0007669"/>
    <property type="project" value="UniProtKB-KW"/>
</dbReference>
<gene>
    <name evidence="9" type="ORF">QN277_011774</name>
</gene>
<dbReference type="GO" id="GO:0009536">
    <property type="term" value="C:plastid"/>
    <property type="evidence" value="ECO:0007669"/>
    <property type="project" value="UniProtKB-SubCell"/>
</dbReference>
<dbReference type="Pfam" id="PF05695">
    <property type="entry name" value="Ycf2"/>
    <property type="match status" value="1"/>
</dbReference>
<feature type="region of interest" description="Disordered" evidence="7">
    <location>
        <begin position="96"/>
        <end position="117"/>
    </location>
</feature>
<dbReference type="AlphaFoldDB" id="A0AAE1MZQ9"/>
<dbReference type="Proteomes" id="UP001293593">
    <property type="component" value="Unassembled WGS sequence"/>
</dbReference>
<dbReference type="PANTHER" id="PTHR33078">
    <property type="entry name" value="PROTEIN YCF2-RELATED"/>
    <property type="match status" value="1"/>
</dbReference>
<keyword evidence="4" id="KW-0934">Plastid</keyword>
<organism evidence="9 10">
    <name type="scientific">Acacia crassicarpa</name>
    <name type="common">northern wattle</name>
    <dbReference type="NCBI Taxonomy" id="499986"/>
    <lineage>
        <taxon>Eukaryota</taxon>
        <taxon>Viridiplantae</taxon>
        <taxon>Streptophyta</taxon>
        <taxon>Embryophyta</taxon>
        <taxon>Tracheophyta</taxon>
        <taxon>Spermatophyta</taxon>
        <taxon>Magnoliopsida</taxon>
        <taxon>eudicotyledons</taxon>
        <taxon>Gunneridae</taxon>
        <taxon>Pentapetalae</taxon>
        <taxon>rosids</taxon>
        <taxon>fabids</taxon>
        <taxon>Fabales</taxon>
        <taxon>Fabaceae</taxon>
        <taxon>Caesalpinioideae</taxon>
        <taxon>mimosoid clade</taxon>
        <taxon>Acacieae</taxon>
        <taxon>Acacia</taxon>
    </lineage>
</organism>
<evidence type="ECO:0000256" key="2">
    <source>
        <dbReference type="ARBA" id="ARBA00004474"/>
    </source>
</evidence>
<evidence type="ECO:0000313" key="9">
    <source>
        <dbReference type="EMBL" id="KAK4280106.1"/>
    </source>
</evidence>
<evidence type="ECO:0000313" key="10">
    <source>
        <dbReference type="Proteomes" id="UP001293593"/>
    </source>
</evidence>
<evidence type="ECO:0000256" key="4">
    <source>
        <dbReference type="ARBA" id="ARBA00022640"/>
    </source>
</evidence>
<dbReference type="EMBL" id="JAWXYG010000002">
    <property type="protein sequence ID" value="KAK4280106.1"/>
    <property type="molecule type" value="Genomic_DNA"/>
</dbReference>
<protein>
    <recommendedName>
        <fullName evidence="8">Ycf2 N-terminal domain-containing protein</fullName>
    </recommendedName>
</protein>
<sequence>MIRSYMIELRKLLDKYPTSKLNSFLLKNLFLVALKQLEDSVEKILGSVYGGNMLWGGGLAYGVKSIRSKKKYWNLIDLIIFLNKLLDNKLKGSLIDDDDSDDDDIEDSDDIDIDDSDDIDCDLDTELELLTMMSALTMDMMAMIQEKD</sequence>
<comment type="caution">
    <text evidence="9">The sequence shown here is derived from an EMBL/GenBank/DDBJ whole genome shotgun (WGS) entry which is preliminary data.</text>
</comment>
<comment type="similarity">
    <text evidence="3">Belongs to the Ycf2 family.</text>
</comment>
<comment type="subcellular location">
    <subcellularLocation>
        <location evidence="2">Plastid</location>
    </subcellularLocation>
</comment>
<reference evidence="9" key="1">
    <citation type="submission" date="2023-10" db="EMBL/GenBank/DDBJ databases">
        <title>Chromosome-level genome of the transformable northern wattle, Acacia crassicarpa.</title>
        <authorList>
            <person name="Massaro I."/>
            <person name="Sinha N.R."/>
            <person name="Poethig S."/>
            <person name="Leichty A.R."/>
        </authorList>
    </citation>
    <scope>NUCLEOTIDE SEQUENCE</scope>
    <source>
        <strain evidence="9">Acra3RX</strain>
        <tissue evidence="9">Leaf</tissue>
    </source>
</reference>
<evidence type="ECO:0000256" key="6">
    <source>
        <dbReference type="ARBA" id="ARBA00022840"/>
    </source>
</evidence>
<evidence type="ECO:0000259" key="8">
    <source>
        <dbReference type="Pfam" id="PF05695"/>
    </source>
</evidence>
<evidence type="ECO:0000256" key="1">
    <source>
        <dbReference type="ARBA" id="ARBA00002329"/>
    </source>
</evidence>
<dbReference type="PANTHER" id="PTHR33078:SF100">
    <property type="entry name" value="PROTEIN YCF2"/>
    <property type="match status" value="1"/>
</dbReference>
<keyword evidence="6" id="KW-0067">ATP-binding</keyword>
<dbReference type="InterPro" id="IPR056777">
    <property type="entry name" value="Ycf2_N"/>
</dbReference>
<keyword evidence="10" id="KW-1185">Reference proteome</keyword>
<feature type="domain" description="Ycf2 N-terminal" evidence="8">
    <location>
        <begin position="1"/>
        <end position="82"/>
    </location>
</feature>
<proteinExistence type="inferred from homology"/>
<keyword evidence="5" id="KW-0547">Nucleotide-binding</keyword>
<evidence type="ECO:0000256" key="3">
    <source>
        <dbReference type="ARBA" id="ARBA00009361"/>
    </source>
</evidence>
<evidence type="ECO:0000256" key="5">
    <source>
        <dbReference type="ARBA" id="ARBA00022741"/>
    </source>
</evidence>
<name>A0AAE1MZQ9_9FABA</name>
<comment type="function">
    <text evidence="1">Probable ATPase of unknown function. Its presence in a non-photosynthetic plant (Epifagus virginiana) and experiments in tobacco indicate that it has an essential function which is probably not related to photosynthesis.</text>
</comment>